<dbReference type="InterPro" id="IPR036286">
    <property type="entry name" value="LexA/Signal_pep-like_sf"/>
</dbReference>
<gene>
    <name evidence="5" type="ORF">SR858_11115</name>
</gene>
<accession>A0ABZ0Y661</accession>
<dbReference type="CDD" id="cd06529">
    <property type="entry name" value="S24_LexA-like"/>
    <property type="match status" value="1"/>
</dbReference>
<reference evidence="5 6" key="1">
    <citation type="submission" date="2023-11" db="EMBL/GenBank/DDBJ databases">
        <title>MicrobeMod: A computational toolkit for identifying prokaryotic methylation and restriction-modification with nanopore sequencing.</title>
        <authorList>
            <person name="Crits-Christoph A."/>
            <person name="Kang S.C."/>
            <person name="Lee H."/>
            <person name="Ostrov N."/>
        </authorList>
    </citation>
    <scope>NUCLEOTIDE SEQUENCE [LARGE SCALE GENOMIC DNA]</scope>
    <source>
        <strain evidence="5 6">ATCC 25935</strain>
    </source>
</reference>
<keyword evidence="6" id="KW-1185">Reference proteome</keyword>
<proteinExistence type="predicted"/>
<dbReference type="GeneID" id="43162687"/>
<dbReference type="SUPFAM" id="SSF51306">
    <property type="entry name" value="LexA/Signal peptidase"/>
    <property type="match status" value="1"/>
</dbReference>
<dbReference type="InterPro" id="IPR015927">
    <property type="entry name" value="Peptidase_S24_S26A/B/C"/>
</dbReference>
<evidence type="ECO:0000313" key="6">
    <source>
        <dbReference type="Proteomes" id="UP001326110"/>
    </source>
</evidence>
<dbReference type="EMBL" id="CP140152">
    <property type="protein sequence ID" value="WQH06847.1"/>
    <property type="molecule type" value="Genomic_DNA"/>
</dbReference>
<dbReference type="Proteomes" id="UP001326110">
    <property type="component" value="Chromosome"/>
</dbReference>
<evidence type="ECO:0000256" key="1">
    <source>
        <dbReference type="ARBA" id="ARBA00023015"/>
    </source>
</evidence>
<feature type="domain" description="Peptidase S24/S26A/S26B/S26C" evidence="4">
    <location>
        <begin position="132"/>
        <end position="239"/>
    </location>
</feature>
<keyword evidence="1" id="KW-0805">Transcription regulation</keyword>
<evidence type="ECO:0000259" key="4">
    <source>
        <dbReference type="Pfam" id="PF00717"/>
    </source>
</evidence>
<protein>
    <submittedName>
        <fullName evidence="5">S24 family peptidase</fullName>
    </submittedName>
</protein>
<dbReference type="RefSeq" id="WP_019920854.1">
    <property type="nucleotide sequence ID" value="NZ_CP140152.1"/>
</dbReference>
<keyword evidence="3" id="KW-0804">Transcription</keyword>
<organism evidence="5 6">
    <name type="scientific">Duganella zoogloeoides</name>
    <dbReference type="NCBI Taxonomy" id="75659"/>
    <lineage>
        <taxon>Bacteria</taxon>
        <taxon>Pseudomonadati</taxon>
        <taxon>Pseudomonadota</taxon>
        <taxon>Betaproteobacteria</taxon>
        <taxon>Burkholderiales</taxon>
        <taxon>Oxalobacteraceae</taxon>
        <taxon>Telluria group</taxon>
        <taxon>Duganella</taxon>
    </lineage>
</organism>
<dbReference type="PANTHER" id="PTHR40661:SF1">
    <property type="entry name" value="HTH CRO_C1-TYPE DOMAIN-CONTAINING PROTEIN"/>
    <property type="match status" value="1"/>
</dbReference>
<evidence type="ECO:0000256" key="3">
    <source>
        <dbReference type="ARBA" id="ARBA00023163"/>
    </source>
</evidence>
<dbReference type="Gene3D" id="2.10.109.10">
    <property type="entry name" value="Umud Fragment, subunit A"/>
    <property type="match status" value="1"/>
</dbReference>
<evidence type="ECO:0000313" key="5">
    <source>
        <dbReference type="EMBL" id="WQH06847.1"/>
    </source>
</evidence>
<name>A0ABZ0Y661_9BURK</name>
<keyword evidence="2" id="KW-0238">DNA-binding</keyword>
<dbReference type="PANTHER" id="PTHR40661">
    <property type="match status" value="1"/>
</dbReference>
<evidence type="ECO:0000256" key="2">
    <source>
        <dbReference type="ARBA" id="ARBA00023125"/>
    </source>
</evidence>
<dbReference type="Pfam" id="PF00717">
    <property type="entry name" value="Peptidase_S24"/>
    <property type="match status" value="1"/>
</dbReference>
<dbReference type="InterPro" id="IPR039418">
    <property type="entry name" value="LexA-like"/>
</dbReference>
<sequence>MATSKELRIENLRALVREFKTADAVAQLAGTAPMYLSQILNGAKSSTGTPRGVGDALARKLEAGCGKEVGWLDLPHGTEVDTPLTFEQAQALLPGAMRVVIAETGDPNFYFIKKVKLQLRAGVTGFQTIPDIYDGDTVSLPKNWVDRRDIDPNTLMALTVTGESMEPNLYAGDVVIIDTADKVMKDGAVYAFNYDGESVIKRLVKERGEWWLFSDNPDQTRHRPKGCRSGDCGIIGRVIKRETDHI</sequence>